<dbReference type="Pfam" id="PF01368">
    <property type="entry name" value="DHH"/>
    <property type="match status" value="1"/>
</dbReference>
<feature type="domain" description="DHHA1" evidence="2">
    <location>
        <begin position="293"/>
        <end position="378"/>
    </location>
</feature>
<dbReference type="PANTHER" id="PTHR30255">
    <property type="entry name" value="SINGLE-STRANDED-DNA-SPECIFIC EXONUCLEASE RECJ"/>
    <property type="match status" value="1"/>
</dbReference>
<dbReference type="EMBL" id="MHLW01000021">
    <property type="protein sequence ID" value="OGZ17956.1"/>
    <property type="molecule type" value="Genomic_DNA"/>
</dbReference>
<evidence type="ECO:0000313" key="3">
    <source>
        <dbReference type="EMBL" id="OGZ17956.1"/>
    </source>
</evidence>
<dbReference type="Proteomes" id="UP000178893">
    <property type="component" value="Unassembled WGS sequence"/>
</dbReference>
<dbReference type="GO" id="GO:0003676">
    <property type="term" value="F:nucleic acid binding"/>
    <property type="evidence" value="ECO:0007669"/>
    <property type="project" value="InterPro"/>
</dbReference>
<evidence type="ECO:0000259" key="2">
    <source>
        <dbReference type="Pfam" id="PF02272"/>
    </source>
</evidence>
<protein>
    <recommendedName>
        <fullName evidence="5">Single-stranded-DNA-specific exonuclease RecJ</fullName>
    </recommendedName>
</protein>
<evidence type="ECO:0000259" key="1">
    <source>
        <dbReference type="Pfam" id="PF01368"/>
    </source>
</evidence>
<dbReference type="GO" id="GO:0004527">
    <property type="term" value="F:exonuclease activity"/>
    <property type="evidence" value="ECO:0007669"/>
    <property type="project" value="UniProtKB-KW"/>
</dbReference>
<dbReference type="AlphaFoldDB" id="A0A1G2DWN8"/>
<comment type="caution">
    <text evidence="3">The sequence shown here is derived from an EMBL/GenBank/DDBJ whole genome shotgun (WGS) entry which is preliminary data.</text>
</comment>
<dbReference type="Pfam" id="PF02272">
    <property type="entry name" value="DHHA1"/>
    <property type="match status" value="1"/>
</dbReference>
<evidence type="ECO:0000313" key="4">
    <source>
        <dbReference type="Proteomes" id="UP000178893"/>
    </source>
</evidence>
<dbReference type="InterPro" id="IPR051673">
    <property type="entry name" value="SSDNA_exonuclease_RecJ"/>
</dbReference>
<reference evidence="3 4" key="1">
    <citation type="journal article" date="2016" name="Nat. Commun.">
        <title>Thousands of microbial genomes shed light on interconnected biogeochemical processes in an aquifer system.</title>
        <authorList>
            <person name="Anantharaman K."/>
            <person name="Brown C.T."/>
            <person name="Hug L.A."/>
            <person name="Sharon I."/>
            <person name="Castelle C.J."/>
            <person name="Probst A.J."/>
            <person name="Thomas B.C."/>
            <person name="Singh A."/>
            <person name="Wilkins M.J."/>
            <person name="Karaoz U."/>
            <person name="Brodie E.L."/>
            <person name="Williams K.H."/>
            <person name="Hubbard S.S."/>
            <person name="Banfield J.F."/>
        </authorList>
    </citation>
    <scope>NUCLEOTIDE SEQUENCE [LARGE SCALE GENOMIC DNA]</scope>
</reference>
<accession>A0A1G2DWN8</accession>
<sequence length="380" mass="42827">MAEIKNLKKTAQRILRAVKKQEKIIVYGDSDMDGVSSVIILNECIKNLGGKASALYFVDREEEGYGINNKALNNLKKYAPALFIALDLGIGNFKEVIKAKKMGFEIIIIEHHEILDKIPKADIVVDPKQKGDRYPFKYFATVGIVFRLANLLLKDRMTVNLRKDFLELAALATIADMMPRADDNEEIIIEGLASLKESWRPGIQALFGLGSFQSLTLIDQVNKINSLLNIRDVEEKMPASFRLLTASDRKEAGQLVERLLEKSIEKKKKIKEVLRMVEGNVAGKKDSIIFEGDSSWELILLGVAAAILAQKYQRPAFLYRKDKIDSQASIRAPKGFNVVEAMKTCSKYLETYGGHAQAAGFRVKNKNLEKFKDCLIEYYE</sequence>
<dbReference type="Gene3D" id="3.90.1640.30">
    <property type="match status" value="1"/>
</dbReference>
<organism evidence="3 4">
    <name type="scientific">Candidatus Nealsonbacteria bacterium RBG_13_37_56</name>
    <dbReference type="NCBI Taxonomy" id="1801661"/>
    <lineage>
        <taxon>Bacteria</taxon>
        <taxon>Candidatus Nealsoniibacteriota</taxon>
    </lineage>
</organism>
<dbReference type="InterPro" id="IPR001667">
    <property type="entry name" value="DDH_dom"/>
</dbReference>
<dbReference type="SUPFAM" id="SSF64182">
    <property type="entry name" value="DHH phosphoesterases"/>
    <property type="match status" value="1"/>
</dbReference>
<dbReference type="PANTHER" id="PTHR30255:SF2">
    <property type="entry name" value="SINGLE-STRANDED-DNA-SPECIFIC EXONUCLEASE RECJ"/>
    <property type="match status" value="1"/>
</dbReference>
<dbReference type="InterPro" id="IPR038763">
    <property type="entry name" value="DHH_sf"/>
</dbReference>
<feature type="domain" description="DDH" evidence="1">
    <location>
        <begin position="23"/>
        <end position="173"/>
    </location>
</feature>
<dbReference type="Gene3D" id="3.10.310.30">
    <property type="match status" value="1"/>
</dbReference>
<dbReference type="InterPro" id="IPR003156">
    <property type="entry name" value="DHHA1_dom"/>
</dbReference>
<evidence type="ECO:0008006" key="5">
    <source>
        <dbReference type="Google" id="ProtNLM"/>
    </source>
</evidence>
<proteinExistence type="predicted"/>
<name>A0A1G2DWN8_9BACT</name>
<gene>
    <name evidence="3" type="ORF">A2V72_00455</name>
</gene>